<evidence type="ECO:0000256" key="9">
    <source>
        <dbReference type="ARBA" id="ARBA00023136"/>
    </source>
</evidence>
<keyword evidence="8" id="KW-0406">Ion transport</keyword>
<dbReference type="GO" id="GO:0015087">
    <property type="term" value="F:cobalt ion transmembrane transporter activity"/>
    <property type="evidence" value="ECO:0007669"/>
    <property type="project" value="TreeGrafter"/>
</dbReference>
<dbReference type="GO" id="GO:0000287">
    <property type="term" value="F:magnesium ion binding"/>
    <property type="evidence" value="ECO:0007669"/>
    <property type="project" value="TreeGrafter"/>
</dbReference>
<dbReference type="KEGG" id="rfr:Rfer_3806"/>
<keyword evidence="3" id="KW-0813">Transport</keyword>
<name>Q21RU7_ALBFT</name>
<comment type="similarity">
    <text evidence="2">Belongs to the CorA metal ion transporter (MIT) (TC 1.A.35) family.</text>
</comment>
<dbReference type="Proteomes" id="UP000008332">
    <property type="component" value="Chromosome"/>
</dbReference>
<dbReference type="STRING" id="338969.Rfer_3806"/>
<proteinExistence type="inferred from homology"/>
<keyword evidence="4" id="KW-1003">Cell membrane</keyword>
<dbReference type="PANTHER" id="PTHR46494">
    <property type="entry name" value="CORA FAMILY METAL ION TRANSPORTER (EUROFUNG)"/>
    <property type="match status" value="1"/>
</dbReference>
<evidence type="ECO:0000256" key="1">
    <source>
        <dbReference type="ARBA" id="ARBA00004651"/>
    </source>
</evidence>
<dbReference type="Gene3D" id="1.20.58.340">
    <property type="entry name" value="Magnesium transport protein CorA, transmembrane region"/>
    <property type="match status" value="2"/>
</dbReference>
<feature type="transmembrane region" description="Helical" evidence="12">
    <location>
        <begin position="383"/>
        <end position="402"/>
    </location>
</feature>
<dbReference type="GO" id="GO:0005886">
    <property type="term" value="C:plasma membrane"/>
    <property type="evidence" value="ECO:0007669"/>
    <property type="project" value="UniProtKB-SubCell"/>
</dbReference>
<comment type="function">
    <text evidence="11">Mediates influx of magnesium ions. Alternates between open and closed states. Activated by low cytoplasmic Mg(2+) levels. Inactive when cytoplasmic Mg(2+) levels are high.</text>
</comment>
<dbReference type="InterPro" id="IPR045861">
    <property type="entry name" value="CorA_cytoplasmic_dom"/>
</dbReference>
<keyword evidence="6" id="KW-0460">Magnesium</keyword>
<organism evidence="13 14">
    <name type="scientific">Albidiferax ferrireducens (strain ATCC BAA-621 / DSM 15236 / T118)</name>
    <name type="common">Rhodoferax ferrireducens</name>
    <dbReference type="NCBI Taxonomy" id="338969"/>
    <lineage>
        <taxon>Bacteria</taxon>
        <taxon>Pseudomonadati</taxon>
        <taxon>Pseudomonadota</taxon>
        <taxon>Betaproteobacteria</taxon>
        <taxon>Burkholderiales</taxon>
        <taxon>Comamonadaceae</taxon>
        <taxon>Rhodoferax</taxon>
    </lineage>
</organism>
<dbReference type="PANTHER" id="PTHR46494:SF1">
    <property type="entry name" value="CORA FAMILY METAL ION TRANSPORTER (EUROFUNG)"/>
    <property type="match status" value="1"/>
</dbReference>
<dbReference type="InterPro" id="IPR045863">
    <property type="entry name" value="CorA_TM1_TM2"/>
</dbReference>
<dbReference type="Pfam" id="PF01544">
    <property type="entry name" value="CorA"/>
    <property type="match status" value="1"/>
</dbReference>
<comment type="subcellular location">
    <subcellularLocation>
        <location evidence="1">Cell membrane</location>
        <topology evidence="1">Multi-pass membrane protein</topology>
    </subcellularLocation>
</comment>
<dbReference type="CDD" id="cd12822">
    <property type="entry name" value="TmCorA-like"/>
    <property type="match status" value="1"/>
</dbReference>
<evidence type="ECO:0000256" key="8">
    <source>
        <dbReference type="ARBA" id="ARBA00023065"/>
    </source>
</evidence>
<dbReference type="HOGENOM" id="CLU_007127_4_0_4"/>
<dbReference type="AlphaFoldDB" id="Q21RU7"/>
<keyword evidence="14" id="KW-1185">Reference proteome</keyword>
<keyword evidence="9 12" id="KW-0472">Membrane</keyword>
<reference evidence="14" key="1">
    <citation type="submission" date="2006-02" db="EMBL/GenBank/DDBJ databases">
        <title>Complete sequence of chromosome of Rhodoferax ferrireducens DSM 15236.</title>
        <authorList>
            <person name="Copeland A."/>
            <person name="Lucas S."/>
            <person name="Lapidus A."/>
            <person name="Barry K."/>
            <person name="Detter J.C."/>
            <person name="Glavina del Rio T."/>
            <person name="Hammon N."/>
            <person name="Israni S."/>
            <person name="Pitluck S."/>
            <person name="Brettin T."/>
            <person name="Bruce D."/>
            <person name="Han C."/>
            <person name="Tapia R."/>
            <person name="Gilna P."/>
            <person name="Kiss H."/>
            <person name="Schmutz J."/>
            <person name="Larimer F."/>
            <person name="Land M."/>
            <person name="Kyrpides N."/>
            <person name="Ivanova N."/>
            <person name="Richardson P."/>
        </authorList>
    </citation>
    <scope>NUCLEOTIDE SEQUENCE [LARGE SCALE GENOMIC DNA]</scope>
    <source>
        <strain evidence="14">ATCC BAA-621 / DSM 15236 / T118</strain>
    </source>
</reference>
<evidence type="ECO:0000256" key="10">
    <source>
        <dbReference type="ARBA" id="ARBA00034269"/>
    </source>
</evidence>
<evidence type="ECO:0000256" key="5">
    <source>
        <dbReference type="ARBA" id="ARBA00022692"/>
    </source>
</evidence>
<evidence type="ECO:0000256" key="2">
    <source>
        <dbReference type="ARBA" id="ARBA00009765"/>
    </source>
</evidence>
<comment type="catalytic activity">
    <reaction evidence="10">
        <text>Mg(2+)(in) = Mg(2+)(out)</text>
        <dbReference type="Rhea" id="RHEA:29827"/>
        <dbReference type="ChEBI" id="CHEBI:18420"/>
    </reaction>
</comment>
<dbReference type="InterPro" id="IPR002523">
    <property type="entry name" value="MgTranspt_CorA/ZnTranspt_ZntB"/>
</dbReference>
<feature type="transmembrane region" description="Helical" evidence="12">
    <location>
        <begin position="350"/>
        <end position="371"/>
    </location>
</feature>
<evidence type="ECO:0000256" key="12">
    <source>
        <dbReference type="SAM" id="Phobius"/>
    </source>
</evidence>
<protein>
    <submittedName>
        <fullName evidence="13">Mg2+ transporter protein, CorA-like</fullName>
    </submittedName>
</protein>
<dbReference type="GO" id="GO:0015095">
    <property type="term" value="F:magnesium ion transmembrane transporter activity"/>
    <property type="evidence" value="ECO:0007669"/>
    <property type="project" value="TreeGrafter"/>
</dbReference>
<keyword evidence="7 12" id="KW-1133">Transmembrane helix</keyword>
<evidence type="ECO:0000256" key="6">
    <source>
        <dbReference type="ARBA" id="ARBA00022842"/>
    </source>
</evidence>
<dbReference type="GO" id="GO:0050897">
    <property type="term" value="F:cobalt ion binding"/>
    <property type="evidence" value="ECO:0007669"/>
    <property type="project" value="TreeGrafter"/>
</dbReference>
<dbReference type="SUPFAM" id="SSF143865">
    <property type="entry name" value="CorA soluble domain-like"/>
    <property type="match status" value="1"/>
</dbReference>
<evidence type="ECO:0000313" key="14">
    <source>
        <dbReference type="Proteomes" id="UP000008332"/>
    </source>
</evidence>
<dbReference type="OrthoDB" id="9803416at2"/>
<evidence type="ECO:0000256" key="11">
    <source>
        <dbReference type="ARBA" id="ARBA00045497"/>
    </source>
</evidence>
<keyword evidence="5 12" id="KW-0812">Transmembrane</keyword>
<evidence type="ECO:0000256" key="4">
    <source>
        <dbReference type="ARBA" id="ARBA00022475"/>
    </source>
</evidence>
<evidence type="ECO:0000256" key="7">
    <source>
        <dbReference type="ARBA" id="ARBA00022989"/>
    </source>
</evidence>
<evidence type="ECO:0000256" key="3">
    <source>
        <dbReference type="ARBA" id="ARBA00022448"/>
    </source>
</evidence>
<dbReference type="eggNOG" id="COG0598">
    <property type="taxonomic scope" value="Bacteria"/>
</dbReference>
<accession>Q21RU7</accession>
<dbReference type="SUPFAM" id="SSF144083">
    <property type="entry name" value="Magnesium transport protein CorA, transmembrane region"/>
    <property type="match status" value="1"/>
</dbReference>
<gene>
    <name evidence="13" type="ordered locus">Rfer_3806</name>
</gene>
<dbReference type="RefSeq" id="WP_011466069.1">
    <property type="nucleotide sequence ID" value="NC_007908.1"/>
</dbReference>
<sequence>MKQALRIFTIDGTGVSETVIAADGETPGLTPQEPAAASARLSTLAALQQVRLPEHGYLWIACARAQFDVLQTQLQATLQALTGVQLLDLHVSDLLNQQLPSRYDYTSQYDLLVFRRLAAGGLTADPAQPGQTLNHLPARGGPPILRRIDTSPVGFAVFDRVLLTIHPSDCAVRDAYAARLLAAGHSAPSHNGNGVTPDSRSAGARGVPAHPADMMLRIVNQMVDSYLELRRDLTHQLDHWQAELLDPKTRFNNWSALLTARLSLHHLDEICEDQHSAVQDWIESLKTWPEADTPLSQSERDLLLVRSRDVLEHIERVVHHVRRLEQSAEAAVQMHFNAQSHRTNEIMRTLTVLTAIFLPLNLIAGIFGMNFDFIPLLHRSNGFWLAMVAMGFTTVTLVMFFWRKRYLERSAR</sequence>
<dbReference type="FunFam" id="1.20.58.340:FF:000004">
    <property type="entry name" value="Magnesium transport protein CorA"/>
    <property type="match status" value="1"/>
</dbReference>
<dbReference type="EMBL" id="CP000267">
    <property type="protein sequence ID" value="ABD71506.1"/>
    <property type="molecule type" value="Genomic_DNA"/>
</dbReference>
<evidence type="ECO:0000313" key="13">
    <source>
        <dbReference type="EMBL" id="ABD71506.1"/>
    </source>
</evidence>